<organism evidence="3 4">
    <name type="scientific">Thermococcus waiotapuensis</name>
    <dbReference type="NCBI Taxonomy" id="90909"/>
    <lineage>
        <taxon>Archaea</taxon>
        <taxon>Methanobacteriati</taxon>
        <taxon>Methanobacteriota</taxon>
        <taxon>Thermococci</taxon>
        <taxon>Thermococcales</taxon>
        <taxon>Thermococcaceae</taxon>
        <taxon>Thermococcus</taxon>
    </lineage>
</organism>
<evidence type="ECO:0000313" key="3">
    <source>
        <dbReference type="EMBL" id="MDV3103241.1"/>
    </source>
</evidence>
<proteinExistence type="inferred from homology"/>
<dbReference type="GO" id="GO:0005886">
    <property type="term" value="C:plasma membrane"/>
    <property type="evidence" value="ECO:0007669"/>
    <property type="project" value="UniProtKB-SubCell"/>
</dbReference>
<gene>
    <name evidence="3" type="ORF">RBI02_01590</name>
</gene>
<dbReference type="PIRSF" id="PIRSF016661">
    <property type="entry name" value="BioY"/>
    <property type="match status" value="1"/>
</dbReference>
<keyword evidence="4" id="KW-1185">Reference proteome</keyword>
<dbReference type="Proteomes" id="UP001245683">
    <property type="component" value="Unassembled WGS sequence"/>
</dbReference>
<keyword evidence="1 2" id="KW-0472">Membrane</keyword>
<keyword evidence="1" id="KW-0813">Transport</keyword>
<dbReference type="GO" id="GO:0015225">
    <property type="term" value="F:biotin transmembrane transporter activity"/>
    <property type="evidence" value="ECO:0007669"/>
    <property type="project" value="UniProtKB-UniRule"/>
</dbReference>
<accession>A0AAE4NTT8</accession>
<protein>
    <submittedName>
        <fullName evidence="3">Biotin transporter BioY</fullName>
    </submittedName>
</protein>
<dbReference type="InterPro" id="IPR003784">
    <property type="entry name" value="BioY"/>
</dbReference>
<keyword evidence="2" id="KW-1133">Transmembrane helix</keyword>
<keyword evidence="1" id="KW-1003">Cell membrane</keyword>
<feature type="transmembrane region" description="Helical" evidence="2">
    <location>
        <begin position="12"/>
        <end position="45"/>
    </location>
</feature>
<comment type="caution">
    <text evidence="3">The sequence shown here is derived from an EMBL/GenBank/DDBJ whole genome shotgun (WGS) entry which is preliminary data.</text>
</comment>
<comment type="subcellular location">
    <subcellularLocation>
        <location evidence="1">Cell membrane</location>
        <topology evidence="1">Multi-pass membrane protein</topology>
    </subcellularLocation>
</comment>
<evidence type="ECO:0000313" key="4">
    <source>
        <dbReference type="Proteomes" id="UP001245683"/>
    </source>
</evidence>
<feature type="transmembrane region" description="Helical" evidence="2">
    <location>
        <begin position="105"/>
        <end position="123"/>
    </location>
</feature>
<evidence type="ECO:0000256" key="1">
    <source>
        <dbReference type="PIRNR" id="PIRNR016661"/>
    </source>
</evidence>
<dbReference type="RefSeq" id="WP_315339736.1">
    <property type="nucleotide sequence ID" value="NZ_JAVDZE010000001.1"/>
</dbReference>
<dbReference type="Pfam" id="PF02632">
    <property type="entry name" value="BioY"/>
    <property type="match status" value="1"/>
</dbReference>
<reference evidence="3 4" key="1">
    <citation type="submission" date="2023-08" db="EMBL/GenBank/DDBJ databases">
        <title>Draft genome sequence of Thermococcus waiotapuensis WT1T, a thermophilic sulphur-dependent archaeon from order Thermococcales.</title>
        <authorList>
            <person name="Manners S.H."/>
            <person name="Carere C.R."/>
            <person name="Dhami M.K."/>
            <person name="Dobson R.C.J."/>
            <person name="Stott M.B."/>
        </authorList>
    </citation>
    <scope>NUCLEOTIDE SEQUENCE [LARGE SCALE GENOMIC DNA]</scope>
    <source>
        <strain evidence="3 4">WT1</strain>
    </source>
</reference>
<dbReference type="AlphaFoldDB" id="A0AAE4NTT8"/>
<sequence>MEPGEIAEISLFAALTAVGAMISIPIGPVPITLQVLFVLLSGLLLGPRLGFLSQVLYLTIGAMGFPVFSRFSGGVAVLYGPTAGYLWAFPLAALVAGLFRKRTGLALAGSLIGVGIIYLLGWFRLSLLIGEARAFEVGVLPFVPSDALKAIAAVWIAKEVRALLPEDAL</sequence>
<comment type="similarity">
    <text evidence="1">Belongs to the BioY family.</text>
</comment>
<evidence type="ECO:0000256" key="2">
    <source>
        <dbReference type="SAM" id="Phobius"/>
    </source>
</evidence>
<name>A0AAE4NTT8_9EURY</name>
<dbReference type="Gene3D" id="1.10.1760.20">
    <property type="match status" value="1"/>
</dbReference>
<dbReference type="PANTHER" id="PTHR34295:SF1">
    <property type="entry name" value="BIOTIN TRANSPORTER BIOY"/>
    <property type="match status" value="1"/>
</dbReference>
<dbReference type="EMBL" id="JAVDZE010000001">
    <property type="protein sequence ID" value="MDV3103241.1"/>
    <property type="molecule type" value="Genomic_DNA"/>
</dbReference>
<dbReference type="PANTHER" id="PTHR34295">
    <property type="entry name" value="BIOTIN TRANSPORTER BIOY"/>
    <property type="match status" value="1"/>
</dbReference>
<keyword evidence="2" id="KW-0812">Transmembrane</keyword>
<feature type="transmembrane region" description="Helical" evidence="2">
    <location>
        <begin position="76"/>
        <end position="99"/>
    </location>
</feature>